<dbReference type="EMBL" id="JBHTJT010000030">
    <property type="protein sequence ID" value="MFD0980880.1"/>
    <property type="molecule type" value="Genomic_DNA"/>
</dbReference>
<evidence type="ECO:0000313" key="2">
    <source>
        <dbReference type="Proteomes" id="UP001597108"/>
    </source>
</evidence>
<dbReference type="InterPro" id="IPR036691">
    <property type="entry name" value="Endo/exonu/phosph_ase_sf"/>
</dbReference>
<evidence type="ECO:0008006" key="3">
    <source>
        <dbReference type="Google" id="ProtNLM"/>
    </source>
</evidence>
<protein>
    <recommendedName>
        <fullName evidence="3">Endonuclease/exonuclease/phosphatase domain-containing protein</fullName>
    </recommendedName>
</protein>
<reference evidence="2" key="1">
    <citation type="journal article" date="2019" name="Int. J. Syst. Evol. Microbiol.">
        <title>The Global Catalogue of Microorganisms (GCM) 10K type strain sequencing project: providing services to taxonomists for standard genome sequencing and annotation.</title>
        <authorList>
            <consortium name="The Broad Institute Genomics Platform"/>
            <consortium name="The Broad Institute Genome Sequencing Center for Infectious Disease"/>
            <person name="Wu L."/>
            <person name="Ma J."/>
        </authorList>
    </citation>
    <scope>NUCLEOTIDE SEQUENCE [LARGE SCALE GENOMIC DNA]</scope>
    <source>
        <strain evidence="2">CCUG 60524</strain>
    </source>
</reference>
<dbReference type="PANTHER" id="PTHR42834:SF1">
    <property type="entry name" value="ENDONUCLEASE_EXONUCLEASE_PHOSPHATASE FAMILY PROTEIN (AFU_ORTHOLOGUE AFUA_3G09210)"/>
    <property type="match status" value="1"/>
</dbReference>
<accession>A0ABW3IS08</accession>
<dbReference type="SUPFAM" id="SSF56219">
    <property type="entry name" value="DNase I-like"/>
    <property type="match status" value="1"/>
</dbReference>
<sequence>MVVLGDFNEFEFVSPTEIIADANLTNFTNFLPEDVRYSYVFEGNSQSLDHIRSTTG</sequence>
<organism evidence="1 2">
    <name type="scientific">Tropicimonas aquimaris</name>
    <dbReference type="NCBI Taxonomy" id="914152"/>
    <lineage>
        <taxon>Bacteria</taxon>
        <taxon>Pseudomonadati</taxon>
        <taxon>Pseudomonadota</taxon>
        <taxon>Alphaproteobacteria</taxon>
        <taxon>Rhodobacterales</taxon>
        <taxon>Roseobacteraceae</taxon>
        <taxon>Tropicimonas</taxon>
    </lineage>
</organism>
<dbReference type="RefSeq" id="WP_386075522.1">
    <property type="nucleotide sequence ID" value="NZ_JBHTJT010000030.1"/>
</dbReference>
<keyword evidence="2" id="KW-1185">Reference proteome</keyword>
<gene>
    <name evidence="1" type="ORF">ACFQ2S_14630</name>
</gene>
<name>A0ABW3IS08_9RHOB</name>
<dbReference type="PANTHER" id="PTHR42834">
    <property type="entry name" value="ENDONUCLEASE/EXONUCLEASE/PHOSPHATASE FAMILY PROTEIN (AFU_ORTHOLOGUE AFUA_3G09210)"/>
    <property type="match status" value="1"/>
</dbReference>
<comment type="caution">
    <text evidence="1">The sequence shown here is derived from an EMBL/GenBank/DDBJ whole genome shotgun (WGS) entry which is preliminary data.</text>
</comment>
<dbReference type="Proteomes" id="UP001597108">
    <property type="component" value="Unassembled WGS sequence"/>
</dbReference>
<evidence type="ECO:0000313" key="1">
    <source>
        <dbReference type="EMBL" id="MFD0980880.1"/>
    </source>
</evidence>
<proteinExistence type="predicted"/>